<reference evidence="2 3" key="1">
    <citation type="journal article" date="2019" name="Commun. Biol.">
        <title>The bagworm genome reveals a unique fibroin gene that provides high tensile strength.</title>
        <authorList>
            <person name="Kono N."/>
            <person name="Nakamura H."/>
            <person name="Ohtoshi R."/>
            <person name="Tomita M."/>
            <person name="Numata K."/>
            <person name="Arakawa K."/>
        </authorList>
    </citation>
    <scope>NUCLEOTIDE SEQUENCE [LARGE SCALE GENOMIC DNA]</scope>
</reference>
<dbReference type="EMBL" id="BGZK01001652">
    <property type="protein sequence ID" value="GBP83989.1"/>
    <property type="molecule type" value="Genomic_DNA"/>
</dbReference>
<evidence type="ECO:0000256" key="1">
    <source>
        <dbReference type="SAM" id="MobiDB-lite"/>
    </source>
</evidence>
<dbReference type="OrthoDB" id="7203715at2759"/>
<feature type="compositionally biased region" description="Polar residues" evidence="1">
    <location>
        <begin position="124"/>
        <end position="139"/>
    </location>
</feature>
<dbReference type="PANTHER" id="PTHR45749">
    <property type="match status" value="1"/>
</dbReference>
<comment type="caution">
    <text evidence="2">The sequence shown here is derived from an EMBL/GenBank/DDBJ whole genome shotgun (WGS) entry which is preliminary data.</text>
</comment>
<name>A0A4C1ZAN6_EUMVA</name>
<gene>
    <name evidence="2" type="ORF">EVAR_46622_1</name>
</gene>
<dbReference type="AlphaFoldDB" id="A0A4C1ZAN6"/>
<dbReference type="Proteomes" id="UP000299102">
    <property type="component" value="Unassembled WGS sequence"/>
</dbReference>
<accession>A0A4C1ZAN6</accession>
<sequence>MEDGTRDKNNRENIALAIRYVKDGVVNESLLMVKTTENLDAATFTELTLNTLTENNIDPLVCLANAMMAFNGDDVAKSIDAALQARSAGLKDAITIIKCVKDEIIKLRSNQMYNQILEEAKSLTSNDCGESENRTQTSKRQVKKPNRMDDYLTYTPCSSARQNIDENDEPFKSEYFETLDILIAELQRRFSDNDDLINSMQVLMSLKIPSREEASVVKAYLSRNEDIMENTLQVLYRQREAFKDTYELFASVATIGCSTAVCESTFSTLTAINRPQRLSMGHERMAGMVFLAFEKKRTKSVDLNEVLRIFNNMANRRIQLF</sequence>
<protein>
    <submittedName>
        <fullName evidence="2">Uncharacterized protein</fullName>
    </submittedName>
</protein>
<organism evidence="2 3">
    <name type="scientific">Eumeta variegata</name>
    <name type="common">Bagworm moth</name>
    <name type="synonym">Eumeta japonica</name>
    <dbReference type="NCBI Taxonomy" id="151549"/>
    <lineage>
        <taxon>Eukaryota</taxon>
        <taxon>Metazoa</taxon>
        <taxon>Ecdysozoa</taxon>
        <taxon>Arthropoda</taxon>
        <taxon>Hexapoda</taxon>
        <taxon>Insecta</taxon>
        <taxon>Pterygota</taxon>
        <taxon>Neoptera</taxon>
        <taxon>Endopterygota</taxon>
        <taxon>Lepidoptera</taxon>
        <taxon>Glossata</taxon>
        <taxon>Ditrysia</taxon>
        <taxon>Tineoidea</taxon>
        <taxon>Psychidae</taxon>
        <taxon>Oiketicinae</taxon>
        <taxon>Eumeta</taxon>
    </lineage>
</organism>
<dbReference type="PANTHER" id="PTHR45749:SF21">
    <property type="entry name" value="DUF4371 DOMAIN-CONTAINING PROTEIN"/>
    <property type="match status" value="1"/>
</dbReference>
<proteinExistence type="predicted"/>
<keyword evidence="3" id="KW-1185">Reference proteome</keyword>
<evidence type="ECO:0000313" key="2">
    <source>
        <dbReference type="EMBL" id="GBP83989.1"/>
    </source>
</evidence>
<dbReference type="STRING" id="151549.A0A4C1ZAN6"/>
<feature type="region of interest" description="Disordered" evidence="1">
    <location>
        <begin position="124"/>
        <end position="145"/>
    </location>
</feature>
<evidence type="ECO:0000313" key="3">
    <source>
        <dbReference type="Proteomes" id="UP000299102"/>
    </source>
</evidence>